<proteinExistence type="predicted"/>
<feature type="compositionally biased region" description="Low complexity" evidence="1">
    <location>
        <begin position="43"/>
        <end position="53"/>
    </location>
</feature>
<evidence type="ECO:0000256" key="1">
    <source>
        <dbReference type="SAM" id="MobiDB-lite"/>
    </source>
</evidence>
<feature type="compositionally biased region" description="Pro residues" evidence="1">
    <location>
        <begin position="30"/>
        <end position="42"/>
    </location>
</feature>
<organism evidence="2">
    <name type="scientific">uncultured marine virus</name>
    <dbReference type="NCBI Taxonomy" id="186617"/>
    <lineage>
        <taxon>Viruses</taxon>
        <taxon>environmental samples</taxon>
    </lineage>
</organism>
<protein>
    <submittedName>
        <fullName evidence="2">Uncharacterized protein</fullName>
    </submittedName>
</protein>
<evidence type="ECO:0000313" key="2">
    <source>
        <dbReference type="EMBL" id="AKH45802.1"/>
    </source>
</evidence>
<sequence>MLPRVYLASASFAVALPKEFLQMYLFSATDPPPTRSNPPRGIPPLTQKKPTTPKGRRLPC</sequence>
<name>A0A0F7L2X8_9VIRU</name>
<reference evidence="2" key="2">
    <citation type="submission" date="2015-03" db="EMBL/GenBank/DDBJ databases">
        <authorList>
            <person name="Chow C.-E.T."/>
            <person name="Winget D.M."/>
            <person name="White R.A.III."/>
            <person name="Hallam S.J."/>
            <person name="Suttle C.A."/>
        </authorList>
    </citation>
    <scope>NUCLEOTIDE SEQUENCE</scope>
    <source>
        <strain evidence="2">Anoxic3_1</strain>
    </source>
</reference>
<accession>A0A0F7L2X8</accession>
<feature type="region of interest" description="Disordered" evidence="1">
    <location>
        <begin position="27"/>
        <end position="60"/>
    </location>
</feature>
<dbReference type="EMBL" id="KR029577">
    <property type="protein sequence ID" value="AKH45802.1"/>
    <property type="molecule type" value="Genomic_DNA"/>
</dbReference>
<reference evidence="2" key="1">
    <citation type="journal article" date="2015" name="Front. Microbiol.">
        <title>Combining genomic sequencing methods to explore viral diversity and reveal potential virus-host interactions.</title>
        <authorList>
            <person name="Chow C.E."/>
            <person name="Winget D.M."/>
            <person name="White R.A.III."/>
            <person name="Hallam S.J."/>
            <person name="Suttle C.A."/>
        </authorList>
    </citation>
    <scope>NUCLEOTIDE SEQUENCE</scope>
    <source>
        <strain evidence="2">Anoxic3_1</strain>
    </source>
</reference>